<evidence type="ECO:0000313" key="3">
    <source>
        <dbReference type="Proteomes" id="UP000321225"/>
    </source>
</evidence>
<organism evidence="2 3">
    <name type="scientific">Microbacterium aerolatum</name>
    <dbReference type="NCBI Taxonomy" id="153731"/>
    <lineage>
        <taxon>Bacteria</taxon>
        <taxon>Bacillati</taxon>
        <taxon>Actinomycetota</taxon>
        <taxon>Actinomycetes</taxon>
        <taxon>Micrococcales</taxon>
        <taxon>Microbacteriaceae</taxon>
        <taxon>Microbacterium</taxon>
    </lineage>
</organism>
<comment type="caution">
    <text evidence="2">The sequence shown here is derived from an EMBL/GenBank/DDBJ whole genome shotgun (WGS) entry which is preliminary data.</text>
</comment>
<dbReference type="RefSeq" id="WP_147038464.1">
    <property type="nucleotide sequence ID" value="NZ_BJUW01000003.1"/>
</dbReference>
<proteinExistence type="predicted"/>
<keyword evidence="1" id="KW-1133">Transmembrane helix</keyword>
<evidence type="ECO:0000313" key="2">
    <source>
        <dbReference type="EMBL" id="GEK85850.1"/>
    </source>
</evidence>
<protein>
    <submittedName>
        <fullName evidence="2">Uncharacterized protein</fullName>
    </submittedName>
</protein>
<gene>
    <name evidence="2" type="ORF">MAE01_10260</name>
</gene>
<evidence type="ECO:0000256" key="1">
    <source>
        <dbReference type="SAM" id="Phobius"/>
    </source>
</evidence>
<keyword evidence="3" id="KW-1185">Reference proteome</keyword>
<dbReference type="EMBL" id="BJUW01000003">
    <property type="protein sequence ID" value="GEK85850.1"/>
    <property type="molecule type" value="Genomic_DNA"/>
</dbReference>
<dbReference type="Proteomes" id="UP000321225">
    <property type="component" value="Unassembled WGS sequence"/>
</dbReference>
<keyword evidence="1" id="KW-0472">Membrane</keyword>
<name>A0A511ACH5_9MICO</name>
<reference evidence="2 3" key="1">
    <citation type="submission" date="2019-07" db="EMBL/GenBank/DDBJ databases">
        <title>Whole genome shotgun sequence of Microbacterium aerolatum NBRC 103071.</title>
        <authorList>
            <person name="Hosoyama A."/>
            <person name="Uohara A."/>
            <person name="Ohji S."/>
            <person name="Ichikawa N."/>
        </authorList>
    </citation>
    <scope>NUCLEOTIDE SEQUENCE [LARGE SCALE GENOMIC DNA]</scope>
    <source>
        <strain evidence="2 3">NBRC 103071</strain>
    </source>
</reference>
<feature type="transmembrane region" description="Helical" evidence="1">
    <location>
        <begin position="132"/>
        <end position="155"/>
    </location>
</feature>
<feature type="transmembrane region" description="Helical" evidence="1">
    <location>
        <begin position="89"/>
        <end position="112"/>
    </location>
</feature>
<feature type="transmembrane region" description="Helical" evidence="1">
    <location>
        <begin position="61"/>
        <end position="82"/>
    </location>
</feature>
<dbReference type="AlphaFoldDB" id="A0A511ACH5"/>
<sequence>MTSSRRGTVLISIGGALAVAAYAVWGAVQITILTPLAAAPGLTLREIREEMAAVGESPSDAAVVIFLTLGVVFAAVVALIVIRARVQAGVAAVLFLALLMLGGPALFVASFGPGMALADTFGVAGGVSAPGVAPLYAVSAFAGVGCIVLGVALAVRSRPITVTI</sequence>
<accession>A0A511ACH5</accession>
<dbReference type="OrthoDB" id="4794482at2"/>
<keyword evidence="1" id="KW-0812">Transmembrane</keyword>